<sequence>MSDGKPPTFWQKLFGRAGDVARSDEAAAKEDPPPPPPPPPLPPPPPPAAIPPPAAVPPPQTEAVAEFVQAPAGQAMALLEANLCGAMFSGAGEALAFLGALGGARLAARAVCRRGPQGRVWVEAAAPPEKAAMLARLAGGRAFTGLVAGAGEEPTLGEPRAWVAMLPDGKPMPPRILLPQGPSRTVLVTGRDVERLERTLWSKAPLPSLLESTSLRAERARARSEVVAVVPPELARWVVGRCLALGLVVSLAPAERRGLVETEEGAGVVWMRVHAPKGVVPASWIARLADLPGVVVAYAAGGDARLFVDARCDAPAWAPFFAAFLGRDEVWVLGAVDVGHARLRLLGEMVSGGSLVTLPDRAAAPIEMGATAARLPAPIQVELVHDGRATRGDAVLLDADELEWARQWLLRLPARDSVVLAFGDERHLLLAADETASRVPFGLSLSRIGPGAIYMEQGLGFFPAMPPEARRRAFGPKEGELVVVTRGGSFVFRIDSLAPAWAAWIAEPPPMHPEPFGEATRKLAEIERRARADEARAAARRLPIEFDVQDGEIDAARMREQATRALAAGNLARAAQLYERIGDLRAAAQLYERAARGE</sequence>
<evidence type="ECO:0000313" key="3">
    <source>
        <dbReference type="EMBL" id="MDC0746611.1"/>
    </source>
</evidence>
<protein>
    <recommendedName>
        <fullName evidence="2">FtsH ternary system domain-containing protein</fullName>
    </recommendedName>
</protein>
<feature type="compositionally biased region" description="Basic and acidic residues" evidence="1">
    <location>
        <begin position="19"/>
        <end position="32"/>
    </location>
</feature>
<name>A0ABT5EXT5_9BACT</name>
<evidence type="ECO:0000313" key="4">
    <source>
        <dbReference type="Proteomes" id="UP001221411"/>
    </source>
</evidence>
<keyword evidence="4" id="KW-1185">Reference proteome</keyword>
<evidence type="ECO:0000256" key="1">
    <source>
        <dbReference type="SAM" id="MobiDB-lite"/>
    </source>
</evidence>
<organism evidence="3 4">
    <name type="scientific">Polyangium mundeleinium</name>
    <dbReference type="NCBI Taxonomy" id="2995306"/>
    <lineage>
        <taxon>Bacteria</taxon>
        <taxon>Pseudomonadati</taxon>
        <taxon>Myxococcota</taxon>
        <taxon>Polyangia</taxon>
        <taxon>Polyangiales</taxon>
        <taxon>Polyangiaceae</taxon>
        <taxon>Polyangium</taxon>
    </lineage>
</organism>
<gene>
    <name evidence="3" type="ORF">POL67_35110</name>
</gene>
<proteinExistence type="predicted"/>
<feature type="domain" description="FtsH ternary system" evidence="2">
    <location>
        <begin position="86"/>
        <end position="510"/>
    </location>
</feature>
<dbReference type="EMBL" id="JAQNDO010000001">
    <property type="protein sequence ID" value="MDC0746611.1"/>
    <property type="molecule type" value="Genomic_DNA"/>
</dbReference>
<evidence type="ECO:0000259" key="2">
    <source>
        <dbReference type="Pfam" id="PF20005"/>
    </source>
</evidence>
<dbReference type="Proteomes" id="UP001221411">
    <property type="component" value="Unassembled WGS sequence"/>
</dbReference>
<dbReference type="SUPFAM" id="SSF101447">
    <property type="entry name" value="Formin homology 2 domain (FH2 domain)"/>
    <property type="match status" value="1"/>
</dbReference>
<dbReference type="Pfam" id="PF20005">
    <property type="entry name" value="fvmX7"/>
    <property type="match status" value="1"/>
</dbReference>
<feature type="compositionally biased region" description="Pro residues" evidence="1">
    <location>
        <begin position="33"/>
        <end position="60"/>
    </location>
</feature>
<accession>A0ABT5EXT5</accession>
<comment type="caution">
    <text evidence="3">The sequence shown here is derived from an EMBL/GenBank/DDBJ whole genome shotgun (WGS) entry which is preliminary data.</text>
</comment>
<feature type="region of interest" description="Disordered" evidence="1">
    <location>
        <begin position="1"/>
        <end position="60"/>
    </location>
</feature>
<dbReference type="RefSeq" id="WP_271924989.1">
    <property type="nucleotide sequence ID" value="NZ_JAQNDO010000001.1"/>
</dbReference>
<dbReference type="InterPro" id="IPR045486">
    <property type="entry name" value="fvmX7"/>
</dbReference>
<reference evidence="3 4" key="1">
    <citation type="submission" date="2022-11" db="EMBL/GenBank/DDBJ databases">
        <title>Minimal conservation of predation-associated metabolite biosynthetic gene clusters underscores biosynthetic potential of Myxococcota including descriptions for ten novel species: Archangium lansinium sp. nov., Myxococcus landrumus sp. nov., Nannocystis bai.</title>
        <authorList>
            <person name="Ahearne A."/>
            <person name="Stevens C."/>
            <person name="Dowd S."/>
        </authorList>
    </citation>
    <scope>NUCLEOTIDE SEQUENCE [LARGE SCALE GENOMIC DNA]</scope>
    <source>
        <strain evidence="3 4">RJM3</strain>
    </source>
</reference>